<dbReference type="EMBL" id="JACAZI010000002">
    <property type="protein sequence ID" value="KAF7369569.1"/>
    <property type="molecule type" value="Genomic_DNA"/>
</dbReference>
<accession>A0A8H6Z274</accession>
<name>A0A8H6Z274_9AGAR</name>
<reference evidence="1" key="1">
    <citation type="submission" date="2020-05" db="EMBL/GenBank/DDBJ databases">
        <title>Mycena genomes resolve the evolution of fungal bioluminescence.</title>
        <authorList>
            <person name="Tsai I.J."/>
        </authorList>
    </citation>
    <scope>NUCLEOTIDE SEQUENCE</scope>
    <source>
        <strain evidence="1">CCC161011</strain>
    </source>
</reference>
<evidence type="ECO:0000313" key="2">
    <source>
        <dbReference type="Proteomes" id="UP000620124"/>
    </source>
</evidence>
<organism evidence="1 2">
    <name type="scientific">Mycena venus</name>
    <dbReference type="NCBI Taxonomy" id="2733690"/>
    <lineage>
        <taxon>Eukaryota</taxon>
        <taxon>Fungi</taxon>
        <taxon>Dikarya</taxon>
        <taxon>Basidiomycota</taxon>
        <taxon>Agaricomycotina</taxon>
        <taxon>Agaricomycetes</taxon>
        <taxon>Agaricomycetidae</taxon>
        <taxon>Agaricales</taxon>
        <taxon>Marasmiineae</taxon>
        <taxon>Mycenaceae</taxon>
        <taxon>Mycena</taxon>
    </lineage>
</organism>
<dbReference type="OrthoDB" id="3066601at2759"/>
<sequence length="208" mass="22602">MYPSSHSRSPSRPAALAFHGNEDYDGDVYRPLVSGFNNNPVVLSAALADWPFHVCALIRVPSHFTSASARASWLRRCRLLRFLSADRFPSPPARSPALTLAFLVYPRARPVPCAPLALLVLLPLRPGYAKRKRSTTMNGLIFRASTFAPTTAMTSGGDPNLSTSPRFAAAPLHASNEYAGLIRVLLAIFLPLSVCMRGRVAVVIPSFT</sequence>
<comment type="caution">
    <text evidence="1">The sequence shown here is derived from an EMBL/GenBank/DDBJ whole genome shotgun (WGS) entry which is preliminary data.</text>
</comment>
<dbReference type="Proteomes" id="UP000620124">
    <property type="component" value="Unassembled WGS sequence"/>
</dbReference>
<keyword evidence="2" id="KW-1185">Reference proteome</keyword>
<proteinExistence type="predicted"/>
<dbReference type="AlphaFoldDB" id="A0A8H6Z274"/>
<evidence type="ECO:0000313" key="1">
    <source>
        <dbReference type="EMBL" id="KAF7369569.1"/>
    </source>
</evidence>
<gene>
    <name evidence="1" type="ORF">MVEN_00287200</name>
</gene>
<protein>
    <submittedName>
        <fullName evidence="1">Uncharacterized protein</fullName>
    </submittedName>
</protein>